<dbReference type="InParanoid" id="A0A0H2RYK4"/>
<organism evidence="2 3">
    <name type="scientific">Schizopora paradoxa</name>
    <dbReference type="NCBI Taxonomy" id="27342"/>
    <lineage>
        <taxon>Eukaryota</taxon>
        <taxon>Fungi</taxon>
        <taxon>Dikarya</taxon>
        <taxon>Basidiomycota</taxon>
        <taxon>Agaricomycotina</taxon>
        <taxon>Agaricomycetes</taxon>
        <taxon>Hymenochaetales</taxon>
        <taxon>Schizoporaceae</taxon>
        <taxon>Schizopora</taxon>
    </lineage>
</organism>
<keyword evidence="3" id="KW-1185">Reference proteome</keyword>
<keyword evidence="1" id="KW-1133">Transmembrane helix</keyword>
<accession>A0A0H2RYK4</accession>
<gene>
    <name evidence="2" type="ORF">SCHPADRAFT_194676</name>
</gene>
<dbReference type="EMBL" id="KQ085911">
    <property type="protein sequence ID" value="KLO16834.1"/>
    <property type="molecule type" value="Genomic_DNA"/>
</dbReference>
<keyword evidence="1" id="KW-0472">Membrane</keyword>
<feature type="transmembrane region" description="Helical" evidence="1">
    <location>
        <begin position="135"/>
        <end position="155"/>
    </location>
</feature>
<dbReference type="Proteomes" id="UP000053477">
    <property type="component" value="Unassembled WGS sequence"/>
</dbReference>
<protein>
    <submittedName>
        <fullName evidence="2">Uncharacterized protein</fullName>
    </submittedName>
</protein>
<keyword evidence="1" id="KW-0812">Transmembrane</keyword>
<evidence type="ECO:0000313" key="3">
    <source>
        <dbReference type="Proteomes" id="UP000053477"/>
    </source>
</evidence>
<reference evidence="2 3" key="1">
    <citation type="submission" date="2015-04" db="EMBL/GenBank/DDBJ databases">
        <title>Complete genome sequence of Schizopora paradoxa KUC8140, a cosmopolitan wood degrader in East Asia.</title>
        <authorList>
            <consortium name="DOE Joint Genome Institute"/>
            <person name="Min B."/>
            <person name="Park H."/>
            <person name="Jang Y."/>
            <person name="Kim J.-J."/>
            <person name="Kim K.H."/>
            <person name="Pangilinan J."/>
            <person name="Lipzen A."/>
            <person name="Riley R."/>
            <person name="Grigoriev I.V."/>
            <person name="Spatafora J.W."/>
            <person name="Choi I.-G."/>
        </authorList>
    </citation>
    <scope>NUCLEOTIDE SEQUENCE [LARGE SCALE GENOMIC DNA]</scope>
    <source>
        <strain evidence="2 3">KUC8140</strain>
    </source>
</reference>
<feature type="transmembrane region" description="Helical" evidence="1">
    <location>
        <begin position="20"/>
        <end position="46"/>
    </location>
</feature>
<proteinExistence type="predicted"/>
<dbReference type="AlphaFoldDB" id="A0A0H2RYK4"/>
<evidence type="ECO:0000256" key="1">
    <source>
        <dbReference type="SAM" id="Phobius"/>
    </source>
</evidence>
<name>A0A0H2RYK4_9AGAM</name>
<evidence type="ECO:0000313" key="2">
    <source>
        <dbReference type="EMBL" id="KLO16834.1"/>
    </source>
</evidence>
<feature type="transmembrane region" description="Helical" evidence="1">
    <location>
        <begin position="194"/>
        <end position="215"/>
    </location>
</feature>
<sequence length="238" mass="25885">MTRFPSQLLRRDGVVGISYVHAVMAIDILFCFGYFMLSGLCVRILMGGRGRRAPYAFLLISSLFYAVFLALDTASVSPSANITFTEGLNLSNAMVFFLDLGFTSLFFAIAGVFLKRRTIVSELAGGTEEPASVGTILLVVVGVAISSWLLISSFVQAGTNISANTLLLRIYESSFISTSTMDENERRHVQVVTAGYVVAAARCTTCIYVAFISVYTRARKYAFGHDKVGIQSLQSSSQ</sequence>
<feature type="transmembrane region" description="Helical" evidence="1">
    <location>
        <begin position="53"/>
        <end position="71"/>
    </location>
</feature>
<feature type="transmembrane region" description="Helical" evidence="1">
    <location>
        <begin position="91"/>
        <end position="114"/>
    </location>
</feature>